<evidence type="ECO:0000256" key="6">
    <source>
        <dbReference type="SAM" id="Phobius"/>
    </source>
</evidence>
<dbReference type="RefSeq" id="WP_125074496.1">
    <property type="nucleotide sequence ID" value="NZ_CP053792.1"/>
</dbReference>
<evidence type="ECO:0000256" key="3">
    <source>
        <dbReference type="ARBA" id="ARBA00022692"/>
    </source>
</evidence>
<evidence type="ECO:0000313" key="8">
    <source>
        <dbReference type="Proteomes" id="UP000280759"/>
    </source>
</evidence>
<keyword evidence="3 6" id="KW-0812">Transmembrane</keyword>
<protein>
    <recommendedName>
        <fullName evidence="9">Lipopolysaccharide biosynthesis protein</fullName>
    </recommendedName>
</protein>
<gene>
    <name evidence="7" type="ORF">FMV2238Y02_14840</name>
</gene>
<feature type="transmembrane region" description="Helical" evidence="6">
    <location>
        <begin position="246"/>
        <end position="266"/>
    </location>
</feature>
<evidence type="ECO:0000256" key="1">
    <source>
        <dbReference type="ARBA" id="ARBA00004651"/>
    </source>
</evidence>
<dbReference type="EMBL" id="UXEP01000021">
    <property type="protein sequence ID" value="VDC43005.1"/>
    <property type="molecule type" value="Genomic_DNA"/>
</dbReference>
<comment type="subcellular location">
    <subcellularLocation>
        <location evidence="1">Cell membrane</location>
        <topology evidence="1">Multi-pass membrane protein</topology>
    </subcellularLocation>
</comment>
<dbReference type="AlphaFoldDB" id="A0A3P5XR71"/>
<keyword evidence="5 6" id="KW-0472">Membrane</keyword>
<organism evidence="7 8">
    <name type="scientific">Streptococcus canis</name>
    <dbReference type="NCBI Taxonomy" id="1329"/>
    <lineage>
        <taxon>Bacteria</taxon>
        <taxon>Bacillati</taxon>
        <taxon>Bacillota</taxon>
        <taxon>Bacilli</taxon>
        <taxon>Lactobacillales</taxon>
        <taxon>Streptococcaceae</taxon>
        <taxon>Streptococcus</taxon>
    </lineage>
</organism>
<keyword evidence="4 6" id="KW-1133">Transmembrane helix</keyword>
<proteinExistence type="predicted"/>
<reference evidence="7 8" key="1">
    <citation type="submission" date="2018-10" db="EMBL/GenBank/DDBJ databases">
        <authorList>
            <consortium name="Molecular Microbiology and Infection Unit (UMMI)"/>
            <person name="Machado M."/>
        </authorList>
    </citation>
    <scope>NUCLEOTIDE SEQUENCE [LARGE SCALE GENOMIC DNA]</scope>
    <source>
        <strain evidence="7">FMV2238.02</strain>
    </source>
</reference>
<feature type="transmembrane region" description="Helical" evidence="6">
    <location>
        <begin position="325"/>
        <end position="346"/>
    </location>
</feature>
<evidence type="ECO:0000256" key="2">
    <source>
        <dbReference type="ARBA" id="ARBA00022475"/>
    </source>
</evidence>
<feature type="transmembrane region" description="Helical" evidence="6">
    <location>
        <begin position="40"/>
        <end position="56"/>
    </location>
</feature>
<feature type="transmembrane region" description="Helical" evidence="6">
    <location>
        <begin position="381"/>
        <end position="408"/>
    </location>
</feature>
<feature type="transmembrane region" description="Helical" evidence="6">
    <location>
        <begin position="207"/>
        <end position="226"/>
    </location>
</feature>
<dbReference type="PANTHER" id="PTHR30250">
    <property type="entry name" value="PST FAMILY PREDICTED COLANIC ACID TRANSPORTER"/>
    <property type="match status" value="1"/>
</dbReference>
<feature type="transmembrane region" description="Helical" evidence="6">
    <location>
        <begin position="358"/>
        <end position="375"/>
    </location>
</feature>
<evidence type="ECO:0000256" key="4">
    <source>
        <dbReference type="ARBA" id="ARBA00022989"/>
    </source>
</evidence>
<evidence type="ECO:0000256" key="5">
    <source>
        <dbReference type="ARBA" id="ARBA00023136"/>
    </source>
</evidence>
<dbReference type="Proteomes" id="UP000280759">
    <property type="component" value="Unassembled WGS sequence"/>
</dbReference>
<evidence type="ECO:0008006" key="9">
    <source>
        <dbReference type="Google" id="ProtNLM"/>
    </source>
</evidence>
<dbReference type="Pfam" id="PF01943">
    <property type="entry name" value="Polysacc_synt"/>
    <property type="match status" value="1"/>
</dbReference>
<evidence type="ECO:0000313" key="7">
    <source>
        <dbReference type="EMBL" id="VDC43005.1"/>
    </source>
</evidence>
<feature type="transmembrane region" description="Helical" evidence="6">
    <location>
        <begin position="76"/>
        <end position="96"/>
    </location>
</feature>
<sequence>MTAKKSFIWNMLGSLSAAAISVVLLMVVTRFLTPIDSDSYAFAYSFANMMVVIALFQVRNYQATDIGEKYSFSQYFLARLITCFLMLAISGIYLLVTSYDAYKSQVILLVCLYRLTDAFSDLYQGMFQQHERLDIAGKSLTFRNSLIFIIYTLIIIYFRNLVFALQVTCLLSFLFILFYDVRKGRSFETVAFCSFKNRDNQLKSLQLLKESFPLFLNGFLIIYIYTQPKYAIETLTHLNKIPLGSQTIFNILFMPAFVMNLMMLFFRPHITQMAIALVKGQVERFKTIQVTLFSYLAGLMVVVLIGSGLLGIPFLSLLYATPLKAFWLAFMTIMLGGAVGSFATAIDNILTAMRKQQYLLIPYMGSFLVSLFITSDLVETYHIFGAALSFLLTMTVWLFLSVFLYVIIMKRFKKELIQGK</sequence>
<dbReference type="PANTHER" id="PTHR30250:SF11">
    <property type="entry name" value="O-ANTIGEN TRANSPORTER-RELATED"/>
    <property type="match status" value="1"/>
</dbReference>
<accession>A0A3P5XR71</accession>
<feature type="transmembrane region" description="Helical" evidence="6">
    <location>
        <begin position="163"/>
        <end position="181"/>
    </location>
</feature>
<keyword evidence="2" id="KW-1003">Cell membrane</keyword>
<name>A0A3P5XR71_STRCB</name>
<dbReference type="GO" id="GO:0005886">
    <property type="term" value="C:plasma membrane"/>
    <property type="evidence" value="ECO:0007669"/>
    <property type="project" value="UniProtKB-SubCell"/>
</dbReference>
<dbReference type="InterPro" id="IPR050833">
    <property type="entry name" value="Poly_Biosynth_Transport"/>
</dbReference>
<feature type="transmembrane region" description="Helical" evidence="6">
    <location>
        <begin position="292"/>
        <end position="319"/>
    </location>
</feature>
<feature type="transmembrane region" description="Helical" evidence="6">
    <location>
        <begin position="7"/>
        <end position="28"/>
    </location>
</feature>
<keyword evidence="8" id="KW-1185">Reference proteome</keyword>
<dbReference type="InterPro" id="IPR002797">
    <property type="entry name" value="Polysacc_synth"/>
</dbReference>